<proteinExistence type="predicted"/>
<accession>A0A840GIS3</accession>
<evidence type="ECO:0000313" key="1">
    <source>
        <dbReference type="EMBL" id="MBB4248362.1"/>
    </source>
</evidence>
<dbReference type="Gene3D" id="1.10.260.40">
    <property type="entry name" value="lambda repressor-like DNA-binding domains"/>
    <property type="match status" value="1"/>
</dbReference>
<dbReference type="SUPFAM" id="SSF47413">
    <property type="entry name" value="lambda repressor-like DNA-binding domains"/>
    <property type="match status" value="1"/>
</dbReference>
<reference evidence="1 2" key="1">
    <citation type="submission" date="2020-08" db="EMBL/GenBank/DDBJ databases">
        <title>Genome sequencing of Purple Non-Sulfur Bacteria from various extreme environments.</title>
        <authorList>
            <person name="Mayer M."/>
        </authorList>
    </citation>
    <scope>NUCLEOTIDE SEQUENCE [LARGE SCALE GENOMIC DNA]</scope>
    <source>
        <strain evidence="1 2">2761</strain>
    </source>
</reference>
<dbReference type="InterPro" id="IPR010982">
    <property type="entry name" value="Lambda_DNA-bd_dom_sf"/>
</dbReference>
<dbReference type="AlphaFoldDB" id="A0A840GIS3"/>
<name>A0A840GIS3_RHOTE</name>
<evidence type="ECO:0000313" key="2">
    <source>
        <dbReference type="Proteomes" id="UP000587070"/>
    </source>
</evidence>
<sequence>MSIGDRLKGERGRLGLNQADFSAVAGTTKKSQIGYEKDVVAPDAAYLAAIAAAGADIRFIVTGQRSGDGIGQAAVHQAVLDAVDLLSLDKKVDAQQLARAVVKLCPRAEPLPSPLTSGQTIIHGDVGQQMRDNSGEITVNMGRKK</sequence>
<protein>
    <submittedName>
        <fullName evidence="1">Transcriptional regulator with XRE-family HTH domain</fullName>
    </submittedName>
</protein>
<gene>
    <name evidence="1" type="ORF">GGD90_002754</name>
</gene>
<comment type="caution">
    <text evidence="1">The sequence shown here is derived from an EMBL/GenBank/DDBJ whole genome shotgun (WGS) entry which is preliminary data.</text>
</comment>
<organism evidence="1 2">
    <name type="scientific">Rhodocyclus tenuis</name>
    <name type="common">Rhodospirillum tenue</name>
    <dbReference type="NCBI Taxonomy" id="1066"/>
    <lineage>
        <taxon>Bacteria</taxon>
        <taxon>Pseudomonadati</taxon>
        <taxon>Pseudomonadota</taxon>
        <taxon>Betaproteobacteria</taxon>
        <taxon>Rhodocyclales</taxon>
        <taxon>Rhodocyclaceae</taxon>
        <taxon>Rhodocyclus</taxon>
    </lineage>
</organism>
<dbReference type="RefSeq" id="WP_184415190.1">
    <property type="nucleotide sequence ID" value="NZ_JACIGE010000010.1"/>
</dbReference>
<keyword evidence="2" id="KW-1185">Reference proteome</keyword>
<dbReference type="GO" id="GO:0003677">
    <property type="term" value="F:DNA binding"/>
    <property type="evidence" value="ECO:0007669"/>
    <property type="project" value="InterPro"/>
</dbReference>
<dbReference type="Proteomes" id="UP000587070">
    <property type="component" value="Unassembled WGS sequence"/>
</dbReference>
<dbReference type="EMBL" id="JACIGE010000010">
    <property type="protein sequence ID" value="MBB4248362.1"/>
    <property type="molecule type" value="Genomic_DNA"/>
</dbReference>